<reference evidence="3" key="2">
    <citation type="submission" date="2020-10" db="EMBL/GenBank/DDBJ databases">
        <title>High-Quality Genome Resource of Clonostachys rosea strain S41 by Oxford Nanopore Long-Read Sequencing.</title>
        <authorList>
            <person name="Wang H."/>
        </authorList>
    </citation>
    <scope>NUCLEOTIDE SEQUENCE</scope>
    <source>
        <strain evidence="3">S41</strain>
    </source>
</reference>
<sequence>MGDPQRSPALGHSRSRSVAKPRSSMTGPLEAADDPLASTLSPSQPGPATQRAHQSMLSPRSPQPSRGRSAPGSPVPQLGEPKAKDFSFLLRPEIYHPITSLNIPAAFRNSPKQPGPEIPLEELLAKGHFRAAAVAAVQELTGLGATGGIDPHDSQRIFRLLYTRLACLTLIDATSLAAQEVKALEDLNNVRVYVDETTGEHLVPWELRVLNVRLQALGFGDTRRAVMSYHDLAREARARIVKSTAVHDNSATELWKSRLADLGIKVAGALIEMGDLPGAASHLDSLRDRGDSKLIFSKALLLLHLGDTERARACAQKCTEDQALTNKIILALCDMADTEFEAALEKWQDLRLEHDDEMIGVNAAVCLLYLGRLQESRDVLEGLIGKGLSSHTLLFNLSTVYELCTEKHRNMKTKLAERVAAFDETPSGWEKTTADFKL</sequence>
<evidence type="ECO:0000313" key="2">
    <source>
        <dbReference type="EMBL" id="CEO51363.1"/>
    </source>
</evidence>
<dbReference type="AlphaFoldDB" id="A0A0B7K1W2"/>
<dbReference type="InterPro" id="IPR011990">
    <property type="entry name" value="TPR-like_helical_dom_sf"/>
</dbReference>
<dbReference type="EMBL" id="CDPU01000023">
    <property type="protein sequence ID" value="CEO51363.1"/>
    <property type="molecule type" value="Genomic_DNA"/>
</dbReference>
<dbReference type="PANTHER" id="PTHR21581">
    <property type="entry name" value="D-ALANYL-D-ALANINE CARBOXYPEPTIDASE"/>
    <property type="match status" value="1"/>
</dbReference>
<evidence type="ECO:0000256" key="1">
    <source>
        <dbReference type="SAM" id="MobiDB-lite"/>
    </source>
</evidence>
<organism evidence="2">
    <name type="scientific">Bionectria ochroleuca</name>
    <name type="common">Gliocladium roseum</name>
    <dbReference type="NCBI Taxonomy" id="29856"/>
    <lineage>
        <taxon>Eukaryota</taxon>
        <taxon>Fungi</taxon>
        <taxon>Dikarya</taxon>
        <taxon>Ascomycota</taxon>
        <taxon>Pezizomycotina</taxon>
        <taxon>Sordariomycetes</taxon>
        <taxon>Hypocreomycetidae</taxon>
        <taxon>Hypocreales</taxon>
        <taxon>Bionectriaceae</taxon>
        <taxon>Clonostachys</taxon>
    </lineage>
</organism>
<evidence type="ECO:0008006" key="4">
    <source>
        <dbReference type="Google" id="ProtNLM"/>
    </source>
</evidence>
<dbReference type="EMBL" id="JADCTT010000007">
    <property type="protein sequence ID" value="KAF9750307.1"/>
    <property type="molecule type" value="Genomic_DNA"/>
</dbReference>
<feature type="compositionally biased region" description="Low complexity" evidence="1">
    <location>
        <begin position="58"/>
        <end position="72"/>
    </location>
</feature>
<reference evidence="2" key="1">
    <citation type="submission" date="2015-01" db="EMBL/GenBank/DDBJ databases">
        <authorList>
            <person name="Durling Mikael"/>
        </authorList>
    </citation>
    <scope>NUCLEOTIDE SEQUENCE</scope>
</reference>
<dbReference type="PANTHER" id="PTHR21581:SF6">
    <property type="entry name" value="TRAFFICKING PROTEIN PARTICLE COMPLEX SUBUNIT 12"/>
    <property type="match status" value="1"/>
</dbReference>
<accession>A0A0B7K1W2</accession>
<dbReference type="Gene3D" id="1.25.40.10">
    <property type="entry name" value="Tetratricopeptide repeat domain"/>
    <property type="match status" value="1"/>
</dbReference>
<dbReference type="SUPFAM" id="SSF48452">
    <property type="entry name" value="TPR-like"/>
    <property type="match status" value="1"/>
</dbReference>
<dbReference type="GO" id="GO:0030008">
    <property type="term" value="C:TRAPP complex"/>
    <property type="evidence" value="ECO:0007669"/>
    <property type="project" value="TreeGrafter"/>
</dbReference>
<evidence type="ECO:0000313" key="3">
    <source>
        <dbReference type="EMBL" id="KAF9750307.1"/>
    </source>
</evidence>
<feature type="compositionally biased region" description="Polar residues" evidence="1">
    <location>
        <begin position="38"/>
        <end position="57"/>
    </location>
</feature>
<dbReference type="GO" id="GO:0005794">
    <property type="term" value="C:Golgi apparatus"/>
    <property type="evidence" value="ECO:0007669"/>
    <property type="project" value="TreeGrafter"/>
</dbReference>
<protein>
    <recommendedName>
        <fullName evidence="4">Trafficking protein particle complex subunit 12</fullName>
    </recommendedName>
</protein>
<gene>
    <name evidence="2" type="ORF">BN869_000007421_1</name>
    <name evidence="3" type="ORF">IM811_016334</name>
</gene>
<name>A0A0B7K1W2_BIOOC</name>
<feature type="region of interest" description="Disordered" evidence="1">
    <location>
        <begin position="1"/>
        <end position="81"/>
    </location>
</feature>
<proteinExistence type="predicted"/>
<dbReference type="Proteomes" id="UP000616885">
    <property type="component" value="Unassembled WGS sequence"/>
</dbReference>